<evidence type="ECO:0000313" key="1">
    <source>
        <dbReference type="EMBL" id="KAH3800377.1"/>
    </source>
</evidence>
<gene>
    <name evidence="1" type="ORF">DPMN_154010</name>
</gene>
<keyword evidence="2" id="KW-1185">Reference proteome</keyword>
<reference evidence="1" key="2">
    <citation type="submission" date="2020-11" db="EMBL/GenBank/DDBJ databases">
        <authorList>
            <person name="McCartney M.A."/>
            <person name="Auch B."/>
            <person name="Kono T."/>
            <person name="Mallez S."/>
            <person name="Becker A."/>
            <person name="Gohl D.M."/>
            <person name="Silverstein K.A.T."/>
            <person name="Koren S."/>
            <person name="Bechman K.B."/>
            <person name="Herman A."/>
            <person name="Abrahante J.E."/>
            <person name="Garbe J."/>
        </authorList>
    </citation>
    <scope>NUCLEOTIDE SEQUENCE</scope>
    <source>
        <strain evidence="1">Duluth1</strain>
        <tissue evidence="1">Whole animal</tissue>
    </source>
</reference>
<proteinExistence type="predicted"/>
<protein>
    <submittedName>
        <fullName evidence="1">Uncharacterized protein</fullName>
    </submittedName>
</protein>
<comment type="caution">
    <text evidence="1">The sequence shown here is derived from an EMBL/GenBank/DDBJ whole genome shotgun (WGS) entry which is preliminary data.</text>
</comment>
<name>A0A9D4J9Y1_DREPO</name>
<sequence length="116" mass="12874">MDTKFSDLQTKAVMGLKFITEQMCSSPISASDLEWFNDDLPSPQSLPAELHFIWKARWKGVPNPPTTLQGSVAHCDSQLYPIIYTVLSISCVFPTSLSHHASVKGVSVPKDLLRQN</sequence>
<reference evidence="1" key="1">
    <citation type="journal article" date="2019" name="bioRxiv">
        <title>The Genome of the Zebra Mussel, Dreissena polymorpha: A Resource for Invasive Species Research.</title>
        <authorList>
            <person name="McCartney M.A."/>
            <person name="Auch B."/>
            <person name="Kono T."/>
            <person name="Mallez S."/>
            <person name="Zhang Y."/>
            <person name="Obille A."/>
            <person name="Becker A."/>
            <person name="Abrahante J.E."/>
            <person name="Garbe J."/>
            <person name="Badalamenti J.P."/>
            <person name="Herman A."/>
            <person name="Mangelson H."/>
            <person name="Liachko I."/>
            <person name="Sullivan S."/>
            <person name="Sone E.D."/>
            <person name="Koren S."/>
            <person name="Silverstein K.A.T."/>
            <person name="Beckman K.B."/>
            <person name="Gohl D.M."/>
        </authorList>
    </citation>
    <scope>NUCLEOTIDE SEQUENCE</scope>
    <source>
        <strain evidence="1">Duluth1</strain>
        <tissue evidence="1">Whole animal</tissue>
    </source>
</reference>
<organism evidence="1 2">
    <name type="scientific">Dreissena polymorpha</name>
    <name type="common">Zebra mussel</name>
    <name type="synonym">Mytilus polymorpha</name>
    <dbReference type="NCBI Taxonomy" id="45954"/>
    <lineage>
        <taxon>Eukaryota</taxon>
        <taxon>Metazoa</taxon>
        <taxon>Spiralia</taxon>
        <taxon>Lophotrochozoa</taxon>
        <taxon>Mollusca</taxon>
        <taxon>Bivalvia</taxon>
        <taxon>Autobranchia</taxon>
        <taxon>Heteroconchia</taxon>
        <taxon>Euheterodonta</taxon>
        <taxon>Imparidentia</taxon>
        <taxon>Neoheterodontei</taxon>
        <taxon>Myida</taxon>
        <taxon>Dreissenoidea</taxon>
        <taxon>Dreissenidae</taxon>
        <taxon>Dreissena</taxon>
    </lineage>
</organism>
<dbReference type="EMBL" id="JAIWYP010000007">
    <property type="protein sequence ID" value="KAH3800377.1"/>
    <property type="molecule type" value="Genomic_DNA"/>
</dbReference>
<dbReference type="Proteomes" id="UP000828390">
    <property type="component" value="Unassembled WGS sequence"/>
</dbReference>
<dbReference type="AlphaFoldDB" id="A0A9D4J9Y1"/>
<accession>A0A9D4J9Y1</accession>
<evidence type="ECO:0000313" key="2">
    <source>
        <dbReference type="Proteomes" id="UP000828390"/>
    </source>
</evidence>